<protein>
    <submittedName>
        <fullName evidence="1">Uncharacterized protein</fullName>
    </submittedName>
</protein>
<dbReference type="HOGENOM" id="CLU_096543_0_0_1"/>
<dbReference type="OrthoDB" id="4026591at2759"/>
<dbReference type="InParanoid" id="A3LNQ8"/>
<evidence type="ECO:0000313" key="1">
    <source>
        <dbReference type="EMBL" id="ABN64369.2"/>
    </source>
</evidence>
<dbReference type="RefSeq" id="XP_001382398.2">
    <property type="nucleotide sequence ID" value="XM_001382361.1"/>
</dbReference>
<dbReference type="Proteomes" id="UP000002258">
    <property type="component" value="Chromosome 2"/>
</dbReference>
<gene>
    <name evidence="1" type="ORF">PICST_29675</name>
</gene>
<dbReference type="AlphaFoldDB" id="A3LNQ8"/>
<dbReference type="GeneID" id="4837191"/>
<proteinExistence type="predicted"/>
<organism evidence="1 2">
    <name type="scientific">Scheffersomyces stipitis (strain ATCC 58785 / CBS 6054 / NBRC 10063 / NRRL Y-11545)</name>
    <name type="common">Yeast</name>
    <name type="synonym">Pichia stipitis</name>
    <dbReference type="NCBI Taxonomy" id="322104"/>
    <lineage>
        <taxon>Eukaryota</taxon>
        <taxon>Fungi</taxon>
        <taxon>Dikarya</taxon>
        <taxon>Ascomycota</taxon>
        <taxon>Saccharomycotina</taxon>
        <taxon>Pichiomycetes</taxon>
        <taxon>Debaryomycetaceae</taxon>
        <taxon>Scheffersomyces</taxon>
    </lineage>
</organism>
<keyword evidence="2" id="KW-1185">Reference proteome</keyword>
<accession>A3LNQ8</accession>
<dbReference type="OMA" id="SYILWLP"/>
<name>A3LNQ8_PICST</name>
<dbReference type="KEGG" id="pic:PICST_29675"/>
<reference evidence="1 2" key="1">
    <citation type="journal article" date="2007" name="Nat. Biotechnol.">
        <title>Genome sequence of the lignocellulose-bioconverting and xylose-fermenting yeast Pichia stipitis.</title>
        <authorList>
            <person name="Jeffries T.W."/>
            <person name="Grigoriev I.V."/>
            <person name="Grimwood J."/>
            <person name="Laplaza J.M."/>
            <person name="Aerts A."/>
            <person name="Salamov A."/>
            <person name="Schmutz J."/>
            <person name="Lindquist E."/>
            <person name="Dehal P."/>
            <person name="Shapiro H."/>
            <person name="Jin Y.S."/>
            <person name="Passoth V."/>
            <person name="Richardson P.M."/>
        </authorList>
    </citation>
    <scope>NUCLEOTIDE SEQUENCE [LARGE SCALE GENOMIC DNA]</scope>
    <source>
        <strain evidence="2">ATCC 58785 / CBS 6054 / NBRC 10063 / NRRL Y-11545</strain>
    </source>
</reference>
<dbReference type="eggNOG" id="ENOG502T5D6">
    <property type="taxonomic scope" value="Eukaryota"/>
</dbReference>
<sequence>MAIIVISHPSNFAAYLLAATILLYYEHQSRSLKIVIVEDFAANRGGIQDFKPWCGVNTLSNPRFQYGDFMVRELLNRLLLANRDLGIVPLDRINLSLTPRNGYNLDMPIHVQQEQITVSVAEQTNGIGVGNSSIVALVYHPSMVMNKLRFLIYNTGRVTFTSLNTRFGSLGVFAESLTGGTTFKEEIVVLDCSNSGKVSYSDNIDYLINSNSISVRSLEGNNSRRLPSYILWLPRIANKAHSQTLNDWKYGYRQYNKRIIEVVISNDNTNQIESRILSEVDIYCGLKLGDLALHVLEELTNSGMVDLISRKL</sequence>
<evidence type="ECO:0000313" key="2">
    <source>
        <dbReference type="Proteomes" id="UP000002258"/>
    </source>
</evidence>
<dbReference type="EMBL" id="CP000496">
    <property type="protein sequence ID" value="ABN64369.2"/>
    <property type="molecule type" value="Genomic_DNA"/>
</dbReference>